<evidence type="ECO:0000313" key="12">
    <source>
        <dbReference type="Proteomes" id="UP001162162"/>
    </source>
</evidence>
<accession>A0AAV8ZG04</accession>
<evidence type="ECO:0000256" key="6">
    <source>
        <dbReference type="ARBA" id="ARBA00036820"/>
    </source>
</evidence>
<protein>
    <recommendedName>
        <fullName evidence="9">Hydroxylysine kinase</fullName>
        <ecNumber evidence="8">2.7.1.81</ecNumber>
    </recommendedName>
</protein>
<gene>
    <name evidence="11" type="ORF">NQ318_018705</name>
</gene>
<evidence type="ECO:0000256" key="8">
    <source>
        <dbReference type="ARBA" id="ARBA00038873"/>
    </source>
</evidence>
<dbReference type="EMBL" id="JAPWTK010000001">
    <property type="protein sequence ID" value="KAJ8963239.1"/>
    <property type="molecule type" value="Genomic_DNA"/>
</dbReference>
<keyword evidence="4" id="KW-0808">Transferase</keyword>
<dbReference type="PANTHER" id="PTHR21064">
    <property type="entry name" value="AMINOGLYCOSIDE PHOSPHOTRANSFERASE DOMAIN-CONTAINING PROTEIN-RELATED"/>
    <property type="match status" value="1"/>
</dbReference>
<comment type="function">
    <text evidence="7">Catalyzes the GTP-dependent phosphorylation of 5-hydroxy-L-lysine.</text>
</comment>
<comment type="caution">
    <text evidence="11">The sequence shown here is derived from an EMBL/GenBank/DDBJ whole genome shotgun (WGS) entry which is preliminary data.</text>
</comment>
<dbReference type="InterPro" id="IPR011009">
    <property type="entry name" value="Kinase-like_dom_sf"/>
</dbReference>
<comment type="catalytic activity">
    <reaction evidence="6">
        <text>(5R)-5-hydroxy-L-lysine + GTP = (5R)-5-phosphooxy-L-lysine + GDP + H(+)</text>
        <dbReference type="Rhea" id="RHEA:19049"/>
        <dbReference type="ChEBI" id="CHEBI:15378"/>
        <dbReference type="ChEBI" id="CHEBI:37565"/>
        <dbReference type="ChEBI" id="CHEBI:57882"/>
        <dbReference type="ChEBI" id="CHEBI:58189"/>
        <dbReference type="ChEBI" id="CHEBI:58357"/>
        <dbReference type="EC" id="2.7.1.81"/>
    </reaction>
</comment>
<dbReference type="PANTHER" id="PTHR21064:SF1">
    <property type="entry name" value="HYDROXYLYSINE KINASE"/>
    <property type="match status" value="1"/>
</dbReference>
<dbReference type="GO" id="GO:0047992">
    <property type="term" value="F:hydroxylysine kinase activity"/>
    <property type="evidence" value="ECO:0007669"/>
    <property type="project" value="UniProtKB-EC"/>
</dbReference>
<sequence length="359" mass="41012">MLMYKMETSVPVKPIVNFQDVKDLVFDLYGFRVTQVEELNGYDDKNFHITIKNDTDIRDINSYSESECVLKIINALDSKNSQLFEEQSALLLHLKGKGILCPQPILTKDKLPFTKVKLISGEHIVRLLKYINGSILYKVPCTPNLLRQAGEFVANLDDALKDFRHDAYESHKHFWMLESVPSIRQLLFAVSDEERRKLILNVVEKFEDRVLSVSNDLERGLIHGDFNEQNIIVDKEGDDWSIKAVIDFGDCHVACYLYEIAITMTYMILQAKDLGAGGHVLAGYSSVRKLPDKEFSLLKVCVAARLCQSLVVGAYTNLQDPKNSYVLVTAAHGWKLLEDLWREPEENLLARWKEISQSL</sequence>
<evidence type="ECO:0000256" key="9">
    <source>
        <dbReference type="ARBA" id="ARBA00040505"/>
    </source>
</evidence>
<dbReference type="InterPro" id="IPR050249">
    <property type="entry name" value="Pseudomonas-type_ThrB"/>
</dbReference>
<evidence type="ECO:0000313" key="11">
    <source>
        <dbReference type="EMBL" id="KAJ8963239.1"/>
    </source>
</evidence>
<dbReference type="FunFam" id="3.90.1200.10:FF:000007">
    <property type="entry name" value="hydroxylysine kinase isoform X1"/>
    <property type="match status" value="1"/>
</dbReference>
<dbReference type="InterPro" id="IPR002575">
    <property type="entry name" value="Aminoglycoside_PTrfase"/>
</dbReference>
<reference evidence="11" key="1">
    <citation type="journal article" date="2023" name="Insect Mol. Biol.">
        <title>Genome sequencing provides insights into the evolution of gene families encoding plant cell wall-degrading enzymes in longhorned beetles.</title>
        <authorList>
            <person name="Shin N.R."/>
            <person name="Okamura Y."/>
            <person name="Kirsch R."/>
            <person name="Pauchet Y."/>
        </authorList>
    </citation>
    <scope>NUCLEOTIDE SEQUENCE</scope>
    <source>
        <strain evidence="11">AMC_N1</strain>
    </source>
</reference>
<name>A0AAV8ZG04_9CUCU</name>
<evidence type="ECO:0000256" key="1">
    <source>
        <dbReference type="ARBA" id="ARBA00004496"/>
    </source>
</evidence>
<dbReference type="SUPFAM" id="SSF56112">
    <property type="entry name" value="Protein kinase-like (PK-like)"/>
    <property type="match status" value="1"/>
</dbReference>
<dbReference type="Proteomes" id="UP001162162">
    <property type="component" value="Unassembled WGS sequence"/>
</dbReference>
<keyword evidence="3" id="KW-0963">Cytoplasm</keyword>
<evidence type="ECO:0000259" key="10">
    <source>
        <dbReference type="Pfam" id="PF01636"/>
    </source>
</evidence>
<dbReference type="AlphaFoldDB" id="A0AAV8ZG04"/>
<evidence type="ECO:0000256" key="4">
    <source>
        <dbReference type="ARBA" id="ARBA00022679"/>
    </source>
</evidence>
<dbReference type="Gene3D" id="3.90.1200.10">
    <property type="match status" value="1"/>
</dbReference>
<feature type="domain" description="Aminoglycoside phosphotransferase" evidence="10">
    <location>
        <begin position="67"/>
        <end position="287"/>
    </location>
</feature>
<proteinExistence type="inferred from homology"/>
<keyword evidence="12" id="KW-1185">Reference proteome</keyword>
<evidence type="ECO:0000256" key="2">
    <source>
        <dbReference type="ARBA" id="ARBA00006219"/>
    </source>
</evidence>
<comment type="similarity">
    <text evidence="2">Belongs to the aminoglycoside phosphotransferase family.</text>
</comment>
<evidence type="ECO:0000256" key="7">
    <source>
        <dbReference type="ARBA" id="ARBA00037368"/>
    </source>
</evidence>
<evidence type="ECO:0000256" key="5">
    <source>
        <dbReference type="ARBA" id="ARBA00022777"/>
    </source>
</evidence>
<organism evidence="11 12">
    <name type="scientific">Aromia moschata</name>
    <dbReference type="NCBI Taxonomy" id="1265417"/>
    <lineage>
        <taxon>Eukaryota</taxon>
        <taxon>Metazoa</taxon>
        <taxon>Ecdysozoa</taxon>
        <taxon>Arthropoda</taxon>
        <taxon>Hexapoda</taxon>
        <taxon>Insecta</taxon>
        <taxon>Pterygota</taxon>
        <taxon>Neoptera</taxon>
        <taxon>Endopterygota</taxon>
        <taxon>Coleoptera</taxon>
        <taxon>Polyphaga</taxon>
        <taxon>Cucujiformia</taxon>
        <taxon>Chrysomeloidea</taxon>
        <taxon>Cerambycidae</taxon>
        <taxon>Cerambycinae</taxon>
        <taxon>Callichromatini</taxon>
        <taxon>Aromia</taxon>
    </lineage>
</organism>
<dbReference type="EC" id="2.7.1.81" evidence="8"/>
<dbReference type="Pfam" id="PF01636">
    <property type="entry name" value="APH"/>
    <property type="match status" value="1"/>
</dbReference>
<comment type="subcellular location">
    <subcellularLocation>
        <location evidence="1">Cytoplasm</location>
    </subcellularLocation>
</comment>
<keyword evidence="5" id="KW-0418">Kinase</keyword>
<dbReference type="GO" id="GO:0005737">
    <property type="term" value="C:cytoplasm"/>
    <property type="evidence" value="ECO:0007669"/>
    <property type="project" value="UniProtKB-SubCell"/>
</dbReference>
<dbReference type="Gene3D" id="3.30.200.20">
    <property type="entry name" value="Phosphorylase Kinase, domain 1"/>
    <property type="match status" value="1"/>
</dbReference>
<evidence type="ECO:0000256" key="3">
    <source>
        <dbReference type="ARBA" id="ARBA00022490"/>
    </source>
</evidence>